<proteinExistence type="predicted"/>
<protein>
    <recommendedName>
        <fullName evidence="1">tRNA (guanine(9)-N(1))-methyltransferase</fullName>
        <ecNumber evidence="1">2.1.1.221</ecNumber>
    </recommendedName>
</protein>
<dbReference type="AlphaFoldDB" id="A0A7M7KA45"/>
<dbReference type="GO" id="GO:0005654">
    <property type="term" value="C:nucleoplasm"/>
    <property type="evidence" value="ECO:0007669"/>
    <property type="project" value="TreeGrafter"/>
</dbReference>
<evidence type="ECO:0000256" key="1">
    <source>
        <dbReference type="ARBA" id="ARBA00012797"/>
    </source>
</evidence>
<dbReference type="GO" id="GO:0000049">
    <property type="term" value="F:tRNA binding"/>
    <property type="evidence" value="ECO:0007669"/>
    <property type="project" value="TreeGrafter"/>
</dbReference>
<name>A0A7M7KA45_VARDE</name>
<dbReference type="OrthoDB" id="278300at2759"/>
<evidence type="ECO:0000256" key="5">
    <source>
        <dbReference type="ARBA" id="ARBA00048434"/>
    </source>
</evidence>
<accession>A0A7M7KA45</accession>
<feature type="region of interest" description="Disordered" evidence="6">
    <location>
        <begin position="372"/>
        <end position="415"/>
    </location>
</feature>
<dbReference type="PANTHER" id="PTHR13563">
    <property type="entry name" value="TRNA (GUANINE-9-) METHYLTRANSFERASE"/>
    <property type="match status" value="1"/>
</dbReference>
<dbReference type="PANTHER" id="PTHR13563:SF13">
    <property type="entry name" value="TRNA METHYLTRANSFERASE 10 HOMOLOG A"/>
    <property type="match status" value="1"/>
</dbReference>
<feature type="compositionally biased region" description="Basic and acidic residues" evidence="6">
    <location>
        <begin position="382"/>
        <end position="415"/>
    </location>
</feature>
<keyword evidence="4" id="KW-0949">S-adenosyl-L-methionine</keyword>
<dbReference type="InterPro" id="IPR028564">
    <property type="entry name" value="MT_TRM10-typ"/>
</dbReference>
<evidence type="ECO:0000256" key="3">
    <source>
        <dbReference type="ARBA" id="ARBA00022679"/>
    </source>
</evidence>
<comment type="catalytic activity">
    <reaction evidence="5">
        <text>guanosine(9) in tRNA + S-adenosyl-L-methionine = N(1)-methylguanosine(9) in tRNA + S-adenosyl-L-homocysteine + H(+)</text>
        <dbReference type="Rhea" id="RHEA:43156"/>
        <dbReference type="Rhea" id="RHEA-COMP:10367"/>
        <dbReference type="Rhea" id="RHEA-COMP:10368"/>
        <dbReference type="ChEBI" id="CHEBI:15378"/>
        <dbReference type="ChEBI" id="CHEBI:57856"/>
        <dbReference type="ChEBI" id="CHEBI:59789"/>
        <dbReference type="ChEBI" id="CHEBI:73542"/>
        <dbReference type="ChEBI" id="CHEBI:74269"/>
        <dbReference type="EC" id="2.1.1.221"/>
    </reaction>
</comment>
<keyword evidence="2" id="KW-0489">Methyltransferase</keyword>
<evidence type="ECO:0000313" key="8">
    <source>
        <dbReference type="EnsemblMetazoa" id="XP_022663228"/>
    </source>
</evidence>
<dbReference type="InterPro" id="IPR038459">
    <property type="entry name" value="MT_TRM10-typ_sf"/>
</dbReference>
<reference evidence="8" key="1">
    <citation type="submission" date="2021-01" db="UniProtKB">
        <authorList>
            <consortium name="EnsemblMetazoa"/>
        </authorList>
    </citation>
    <scope>IDENTIFICATION</scope>
</reference>
<dbReference type="Proteomes" id="UP000594260">
    <property type="component" value="Unplaced"/>
</dbReference>
<feature type="domain" description="SAM-dependent MTase TRM10-type" evidence="7">
    <location>
        <begin position="183"/>
        <end position="372"/>
    </location>
</feature>
<dbReference type="PROSITE" id="PS51675">
    <property type="entry name" value="SAM_MT_TRM10"/>
    <property type="match status" value="1"/>
</dbReference>
<organism evidence="8 9">
    <name type="scientific">Varroa destructor</name>
    <name type="common">Honeybee mite</name>
    <dbReference type="NCBI Taxonomy" id="109461"/>
    <lineage>
        <taxon>Eukaryota</taxon>
        <taxon>Metazoa</taxon>
        <taxon>Ecdysozoa</taxon>
        <taxon>Arthropoda</taxon>
        <taxon>Chelicerata</taxon>
        <taxon>Arachnida</taxon>
        <taxon>Acari</taxon>
        <taxon>Parasitiformes</taxon>
        <taxon>Mesostigmata</taxon>
        <taxon>Gamasina</taxon>
        <taxon>Dermanyssoidea</taxon>
        <taxon>Varroidae</taxon>
        <taxon>Varroa</taxon>
    </lineage>
</organism>
<feature type="region of interest" description="Disordered" evidence="6">
    <location>
        <begin position="156"/>
        <end position="185"/>
    </location>
</feature>
<evidence type="ECO:0000256" key="6">
    <source>
        <dbReference type="SAM" id="MobiDB-lite"/>
    </source>
</evidence>
<dbReference type="CDD" id="cd18101">
    <property type="entry name" value="Trm10euk_A"/>
    <property type="match status" value="1"/>
</dbReference>
<dbReference type="FunCoup" id="A0A7M7KA45">
    <property type="interactions" value="1616"/>
</dbReference>
<dbReference type="OMA" id="AWTETRD"/>
<dbReference type="GO" id="GO:0002939">
    <property type="term" value="P:tRNA N1-guanine methylation"/>
    <property type="evidence" value="ECO:0007669"/>
    <property type="project" value="TreeGrafter"/>
</dbReference>
<evidence type="ECO:0000313" key="9">
    <source>
        <dbReference type="Proteomes" id="UP000594260"/>
    </source>
</evidence>
<dbReference type="InterPro" id="IPR007356">
    <property type="entry name" value="tRNA_m1G_MeTrfase_euk"/>
</dbReference>
<dbReference type="RefSeq" id="XP_022663228.1">
    <property type="nucleotide sequence ID" value="XM_022807493.1"/>
</dbReference>
<dbReference type="InParanoid" id="A0A7M7KA45"/>
<dbReference type="GO" id="GO:0052905">
    <property type="term" value="F:tRNA (guanosine(9)-N1)-methyltransferase activity"/>
    <property type="evidence" value="ECO:0007669"/>
    <property type="project" value="UniProtKB-EC"/>
</dbReference>
<dbReference type="KEGG" id="vde:111251157"/>
<keyword evidence="9" id="KW-1185">Reference proteome</keyword>
<evidence type="ECO:0000256" key="4">
    <source>
        <dbReference type="ARBA" id="ARBA00022691"/>
    </source>
</evidence>
<sequence length="457" mass="51688">MSRLAPLLFFTRSLRVLKQTTSALAVFTKQCYALGTDVFSDDPHYLLPGRQGLLLLRDGAMTKENCSGGSEGQAPANISISVITNTKKEASLMATNVVNPCEQPRLEIGEYLVDDAIPEKDKDRLRELQTELASETISKNRRKRLWKEVEWVANRKRRNDEKKAERKKRQSEIREGTREPSQKRQRIVRMANSVCKVRVALDLSVHGLMTDAERMKAGKQTQRCYAMNRRADRPLQLYLTGLEGTEYWTGKMPGFDNWDVHQVKSNHVEHFGRDQVVYLSGDSDTELSELVDSEVYIIGCMVDHNRLKGVTYQRALDAGVRHARLPLDRYVDMKTRKVLTIDHCFEILLNRVNGMTWEEAIIRAIPARKGAQLKGDADGEEDSKGEKRRNQSGDAEKTSAETKPSKELKCGNEKQENVVNNIESAASEMVNKTTESIVIGDTCGSETIVPNTKVRDM</sequence>
<dbReference type="EC" id="2.1.1.221" evidence="1"/>
<dbReference type="EnsemblMetazoa" id="XM_022807493">
    <property type="protein sequence ID" value="XP_022663228"/>
    <property type="gene ID" value="LOC111251157"/>
</dbReference>
<feature type="compositionally biased region" description="Basic and acidic residues" evidence="6">
    <location>
        <begin position="158"/>
        <end position="182"/>
    </location>
</feature>
<evidence type="ECO:0000256" key="2">
    <source>
        <dbReference type="ARBA" id="ARBA00022603"/>
    </source>
</evidence>
<dbReference type="GeneID" id="111251157"/>
<dbReference type="Gene3D" id="3.40.1280.30">
    <property type="match status" value="1"/>
</dbReference>
<evidence type="ECO:0000259" key="7">
    <source>
        <dbReference type="PROSITE" id="PS51675"/>
    </source>
</evidence>
<keyword evidence="3" id="KW-0808">Transferase</keyword>